<dbReference type="EMBL" id="GBRH01171821">
    <property type="protein sequence ID" value="JAE26075.1"/>
    <property type="molecule type" value="Transcribed_RNA"/>
</dbReference>
<accession>A0A0A9GLT8</accession>
<reference evidence="1" key="1">
    <citation type="submission" date="2014-09" db="EMBL/GenBank/DDBJ databases">
        <authorList>
            <person name="Magalhaes I.L.F."/>
            <person name="Oliveira U."/>
            <person name="Santos F.R."/>
            <person name="Vidigal T.H.D.A."/>
            <person name="Brescovit A.D."/>
            <person name="Santos A.J."/>
        </authorList>
    </citation>
    <scope>NUCLEOTIDE SEQUENCE</scope>
    <source>
        <tissue evidence="1">Shoot tissue taken approximately 20 cm above the soil surface</tissue>
    </source>
</reference>
<organism evidence="1">
    <name type="scientific">Arundo donax</name>
    <name type="common">Giant reed</name>
    <name type="synonym">Donax arundinaceus</name>
    <dbReference type="NCBI Taxonomy" id="35708"/>
    <lineage>
        <taxon>Eukaryota</taxon>
        <taxon>Viridiplantae</taxon>
        <taxon>Streptophyta</taxon>
        <taxon>Embryophyta</taxon>
        <taxon>Tracheophyta</taxon>
        <taxon>Spermatophyta</taxon>
        <taxon>Magnoliopsida</taxon>
        <taxon>Liliopsida</taxon>
        <taxon>Poales</taxon>
        <taxon>Poaceae</taxon>
        <taxon>PACMAD clade</taxon>
        <taxon>Arundinoideae</taxon>
        <taxon>Arundineae</taxon>
        <taxon>Arundo</taxon>
    </lineage>
</organism>
<name>A0A0A9GLT8_ARUDO</name>
<evidence type="ECO:0000313" key="1">
    <source>
        <dbReference type="EMBL" id="JAE26075.1"/>
    </source>
</evidence>
<dbReference type="AlphaFoldDB" id="A0A0A9GLT8"/>
<sequence>MLNLLFSITSSKNDFTKKQHRHLLDSSLLYKLGNAIIDGDFYVASESI</sequence>
<protein>
    <submittedName>
        <fullName evidence="1">Uncharacterized protein</fullName>
    </submittedName>
</protein>
<reference evidence="1" key="2">
    <citation type="journal article" date="2015" name="Data Brief">
        <title>Shoot transcriptome of the giant reed, Arundo donax.</title>
        <authorList>
            <person name="Barrero R.A."/>
            <person name="Guerrero F.D."/>
            <person name="Moolhuijzen P."/>
            <person name="Goolsby J.A."/>
            <person name="Tidwell J."/>
            <person name="Bellgard S.E."/>
            <person name="Bellgard M.I."/>
        </authorList>
    </citation>
    <scope>NUCLEOTIDE SEQUENCE</scope>
    <source>
        <tissue evidence="1">Shoot tissue taken approximately 20 cm above the soil surface</tissue>
    </source>
</reference>
<proteinExistence type="predicted"/>